<organism evidence="5 6">
    <name type="scientific">Rhizodiscina lignyota</name>
    <dbReference type="NCBI Taxonomy" id="1504668"/>
    <lineage>
        <taxon>Eukaryota</taxon>
        <taxon>Fungi</taxon>
        <taxon>Dikarya</taxon>
        <taxon>Ascomycota</taxon>
        <taxon>Pezizomycotina</taxon>
        <taxon>Dothideomycetes</taxon>
        <taxon>Pleosporomycetidae</taxon>
        <taxon>Aulographales</taxon>
        <taxon>Rhizodiscinaceae</taxon>
        <taxon>Rhizodiscina</taxon>
    </lineage>
</organism>
<gene>
    <name evidence="5" type="ORF">NA57DRAFT_79420</name>
</gene>
<dbReference type="Pfam" id="PF01124">
    <property type="entry name" value="MAPEG"/>
    <property type="match status" value="1"/>
</dbReference>
<evidence type="ECO:0008006" key="7">
    <source>
        <dbReference type="Google" id="ProtNLM"/>
    </source>
</evidence>
<keyword evidence="6" id="KW-1185">Reference proteome</keyword>
<accession>A0A9P4M7D4</accession>
<dbReference type="Gene3D" id="1.20.120.550">
    <property type="entry name" value="Membrane associated eicosanoid/glutathione metabolism-like domain"/>
    <property type="match status" value="1"/>
</dbReference>
<keyword evidence="2" id="KW-0812">Transmembrane</keyword>
<evidence type="ECO:0000313" key="5">
    <source>
        <dbReference type="EMBL" id="KAF2095709.1"/>
    </source>
</evidence>
<sequence>MSLLGASLLRPVIALNIWTFSMEAWMYATRIPGISKYCGEVTPYNAQQEMDKLPPQIKWKADNYNHLFEQPTQFYAIAITLALLGAGDDDLTTGLAWTYVGMRVAHSFVQSTTNTIMVRFGIFACSSFVLLGMTAKAATLAF</sequence>
<comment type="caution">
    <text evidence="5">The sequence shown here is derived from an EMBL/GenBank/DDBJ whole genome shotgun (WGS) entry which is preliminary data.</text>
</comment>
<protein>
    <recommendedName>
        <fullName evidence="7">MAPEG family protein</fullName>
    </recommendedName>
</protein>
<dbReference type="Proteomes" id="UP000799772">
    <property type="component" value="Unassembled WGS sequence"/>
</dbReference>
<proteinExistence type="predicted"/>
<dbReference type="EMBL" id="ML978131">
    <property type="protein sequence ID" value="KAF2095709.1"/>
    <property type="molecule type" value="Genomic_DNA"/>
</dbReference>
<evidence type="ECO:0000313" key="6">
    <source>
        <dbReference type="Proteomes" id="UP000799772"/>
    </source>
</evidence>
<reference evidence="5" key="1">
    <citation type="journal article" date="2020" name="Stud. Mycol.">
        <title>101 Dothideomycetes genomes: a test case for predicting lifestyles and emergence of pathogens.</title>
        <authorList>
            <person name="Haridas S."/>
            <person name="Albert R."/>
            <person name="Binder M."/>
            <person name="Bloem J."/>
            <person name="Labutti K."/>
            <person name="Salamov A."/>
            <person name="Andreopoulos B."/>
            <person name="Baker S."/>
            <person name="Barry K."/>
            <person name="Bills G."/>
            <person name="Bluhm B."/>
            <person name="Cannon C."/>
            <person name="Castanera R."/>
            <person name="Culley D."/>
            <person name="Daum C."/>
            <person name="Ezra D."/>
            <person name="Gonzalez J."/>
            <person name="Henrissat B."/>
            <person name="Kuo A."/>
            <person name="Liang C."/>
            <person name="Lipzen A."/>
            <person name="Lutzoni F."/>
            <person name="Magnuson J."/>
            <person name="Mondo S."/>
            <person name="Nolan M."/>
            <person name="Ohm R."/>
            <person name="Pangilinan J."/>
            <person name="Park H.-J."/>
            <person name="Ramirez L."/>
            <person name="Alfaro M."/>
            <person name="Sun H."/>
            <person name="Tritt A."/>
            <person name="Yoshinaga Y."/>
            <person name="Zwiers L.-H."/>
            <person name="Turgeon B."/>
            <person name="Goodwin S."/>
            <person name="Spatafora J."/>
            <person name="Crous P."/>
            <person name="Grigoriev I."/>
        </authorList>
    </citation>
    <scope>NUCLEOTIDE SEQUENCE</scope>
    <source>
        <strain evidence="5">CBS 133067</strain>
    </source>
</reference>
<name>A0A9P4M7D4_9PEZI</name>
<evidence type="ECO:0000256" key="2">
    <source>
        <dbReference type="ARBA" id="ARBA00022692"/>
    </source>
</evidence>
<dbReference type="InterPro" id="IPR001129">
    <property type="entry name" value="Membr-assoc_MAPEG"/>
</dbReference>
<dbReference type="GO" id="GO:0016020">
    <property type="term" value="C:membrane"/>
    <property type="evidence" value="ECO:0007669"/>
    <property type="project" value="UniProtKB-SubCell"/>
</dbReference>
<comment type="subcellular location">
    <subcellularLocation>
        <location evidence="1">Membrane</location>
    </subcellularLocation>
</comment>
<dbReference type="AlphaFoldDB" id="A0A9P4M7D4"/>
<keyword evidence="3" id="KW-1133">Transmembrane helix</keyword>
<keyword evidence="4" id="KW-0472">Membrane</keyword>
<evidence type="ECO:0000256" key="4">
    <source>
        <dbReference type="ARBA" id="ARBA00023136"/>
    </source>
</evidence>
<dbReference type="OrthoDB" id="4456959at2759"/>
<evidence type="ECO:0000256" key="1">
    <source>
        <dbReference type="ARBA" id="ARBA00004370"/>
    </source>
</evidence>
<evidence type="ECO:0000256" key="3">
    <source>
        <dbReference type="ARBA" id="ARBA00022989"/>
    </source>
</evidence>
<dbReference type="SUPFAM" id="SSF161084">
    <property type="entry name" value="MAPEG domain-like"/>
    <property type="match status" value="1"/>
</dbReference>
<dbReference type="InterPro" id="IPR023352">
    <property type="entry name" value="MAPEG-like_dom_sf"/>
</dbReference>